<dbReference type="EMBL" id="RDSM01000001">
    <property type="protein sequence ID" value="RXH58915.1"/>
    <property type="molecule type" value="Genomic_DNA"/>
</dbReference>
<dbReference type="AlphaFoldDB" id="A0A4Q0T597"/>
<dbReference type="RefSeq" id="WP_128912827.1">
    <property type="nucleotide sequence ID" value="NZ_RDSM01000001.1"/>
</dbReference>
<dbReference type="Proteomes" id="UP000289437">
    <property type="component" value="Unassembled WGS sequence"/>
</dbReference>
<keyword evidence="1" id="KW-0472">Membrane</keyword>
<organism evidence="2 3">
    <name type="scientific">Granulicella sibirica</name>
    <dbReference type="NCBI Taxonomy" id="2479048"/>
    <lineage>
        <taxon>Bacteria</taxon>
        <taxon>Pseudomonadati</taxon>
        <taxon>Acidobacteriota</taxon>
        <taxon>Terriglobia</taxon>
        <taxon>Terriglobales</taxon>
        <taxon>Acidobacteriaceae</taxon>
        <taxon>Granulicella</taxon>
    </lineage>
</organism>
<keyword evidence="1" id="KW-1133">Transmembrane helix</keyword>
<evidence type="ECO:0000313" key="3">
    <source>
        <dbReference type="Proteomes" id="UP000289437"/>
    </source>
</evidence>
<accession>A0A4Q0T597</accession>
<gene>
    <name evidence="2" type="ORF">GRAN_2225</name>
</gene>
<sequence length="83" mass="9107">MSVLRTGRRTSGEEEAVAGASGFLKTGRGKQIFLIFVKKRADSGGSRASVEESFLKEAVLPWMLSFGAFVILVLVFAFFFQRA</sequence>
<evidence type="ECO:0000313" key="2">
    <source>
        <dbReference type="EMBL" id="RXH58915.1"/>
    </source>
</evidence>
<protein>
    <submittedName>
        <fullName evidence="2">Uncharacterized protein</fullName>
    </submittedName>
</protein>
<reference evidence="2 3" key="1">
    <citation type="submission" date="2018-11" db="EMBL/GenBank/DDBJ databases">
        <authorList>
            <person name="Mardanov A.V."/>
            <person name="Ravin N.V."/>
            <person name="Dedysh S.N."/>
        </authorList>
    </citation>
    <scope>NUCLEOTIDE SEQUENCE [LARGE SCALE GENOMIC DNA]</scope>
    <source>
        <strain evidence="2 3">AF10</strain>
    </source>
</reference>
<reference evidence="3" key="2">
    <citation type="submission" date="2019-02" db="EMBL/GenBank/DDBJ databases">
        <title>Granulicella sibirica sp. nov., a psychrotolerant acidobacterium isolated from an organic soil layer in forested tundra, West Siberia.</title>
        <authorList>
            <person name="Oshkin I.Y."/>
            <person name="Kulichevskaya I.S."/>
            <person name="Rijpstra W.I.C."/>
            <person name="Sinninghe Damste J.S."/>
            <person name="Rakitin A.L."/>
            <person name="Ravin N.V."/>
            <person name="Dedysh S.N."/>
        </authorList>
    </citation>
    <scope>NUCLEOTIDE SEQUENCE [LARGE SCALE GENOMIC DNA]</scope>
    <source>
        <strain evidence="3">AF10</strain>
    </source>
</reference>
<keyword evidence="1" id="KW-0812">Transmembrane</keyword>
<evidence type="ECO:0000256" key="1">
    <source>
        <dbReference type="SAM" id="Phobius"/>
    </source>
</evidence>
<proteinExistence type="predicted"/>
<comment type="caution">
    <text evidence="2">The sequence shown here is derived from an EMBL/GenBank/DDBJ whole genome shotgun (WGS) entry which is preliminary data.</text>
</comment>
<name>A0A4Q0T597_9BACT</name>
<feature type="transmembrane region" description="Helical" evidence="1">
    <location>
        <begin position="59"/>
        <end position="80"/>
    </location>
</feature>
<keyword evidence="3" id="KW-1185">Reference proteome</keyword>